<dbReference type="OrthoDB" id="10527248at2759"/>
<sequence length="314" mass="35161">MKIIIILVIFTFLCVYIIVPLCNVPFVSRLSSCRHINRLYDFAEATQRLVVGDNLGSLSNSPHPPHDKEFLGIQLATRELIPLVESSGLPSRAQLSAVLFKIATDLVEIRSSLHHLGATIEIGTEEILAVVEHCQSLVSYEWLGPDSIICVLMGSVVFQDTCAHGRRLHQALYLDVRHVSERSTRDMISSIGSVMHHLATFDRRLLELHRLALTDGIHVNGTQYSLLQELWSFIGRSVDHRTQAYNSAILRRTEQHVRVTTSYTFYIIGLVQEIHTHTAIAQGAMSRLSSSTPGLKVVHATARKLREMNNIDGL</sequence>
<dbReference type="Proteomes" id="UP000027073">
    <property type="component" value="Unassembled WGS sequence"/>
</dbReference>
<dbReference type="VEuPathDB" id="FungiDB:PLEOSDRAFT_1109813"/>
<dbReference type="HOGENOM" id="CLU_886006_0_0_1"/>
<gene>
    <name evidence="1" type="ORF">PLEOSDRAFT_1109813</name>
</gene>
<proteinExistence type="predicted"/>
<reference evidence="2" key="1">
    <citation type="journal article" date="2014" name="Proc. Natl. Acad. Sci. U.S.A.">
        <title>Extensive sampling of basidiomycete genomes demonstrates inadequacy of the white-rot/brown-rot paradigm for wood decay fungi.</title>
        <authorList>
            <person name="Riley R."/>
            <person name="Salamov A.A."/>
            <person name="Brown D.W."/>
            <person name="Nagy L.G."/>
            <person name="Floudas D."/>
            <person name="Held B.W."/>
            <person name="Levasseur A."/>
            <person name="Lombard V."/>
            <person name="Morin E."/>
            <person name="Otillar R."/>
            <person name="Lindquist E.A."/>
            <person name="Sun H."/>
            <person name="LaButti K.M."/>
            <person name="Schmutz J."/>
            <person name="Jabbour D."/>
            <person name="Luo H."/>
            <person name="Baker S.E."/>
            <person name="Pisabarro A.G."/>
            <person name="Walton J.D."/>
            <person name="Blanchette R.A."/>
            <person name="Henrissat B."/>
            <person name="Martin F."/>
            <person name="Cullen D."/>
            <person name="Hibbett D.S."/>
            <person name="Grigoriev I.V."/>
        </authorList>
    </citation>
    <scope>NUCLEOTIDE SEQUENCE [LARGE SCALE GENOMIC DNA]</scope>
    <source>
        <strain evidence="2">PC15</strain>
    </source>
</reference>
<name>A0A067NF30_PLEO1</name>
<dbReference type="AlphaFoldDB" id="A0A067NF30"/>
<protein>
    <submittedName>
        <fullName evidence="1">Uncharacterized protein</fullName>
    </submittedName>
</protein>
<dbReference type="InParanoid" id="A0A067NF30"/>
<organism evidence="1 2">
    <name type="scientific">Pleurotus ostreatus (strain PC15)</name>
    <name type="common">Oyster mushroom</name>
    <dbReference type="NCBI Taxonomy" id="1137138"/>
    <lineage>
        <taxon>Eukaryota</taxon>
        <taxon>Fungi</taxon>
        <taxon>Dikarya</taxon>
        <taxon>Basidiomycota</taxon>
        <taxon>Agaricomycotina</taxon>
        <taxon>Agaricomycetes</taxon>
        <taxon>Agaricomycetidae</taxon>
        <taxon>Agaricales</taxon>
        <taxon>Pleurotineae</taxon>
        <taxon>Pleurotaceae</taxon>
        <taxon>Pleurotus</taxon>
    </lineage>
</organism>
<evidence type="ECO:0000313" key="1">
    <source>
        <dbReference type="EMBL" id="KDQ22717.1"/>
    </source>
</evidence>
<accession>A0A067NF30</accession>
<dbReference type="EMBL" id="KL198014">
    <property type="protein sequence ID" value="KDQ22717.1"/>
    <property type="molecule type" value="Genomic_DNA"/>
</dbReference>
<evidence type="ECO:0000313" key="2">
    <source>
        <dbReference type="Proteomes" id="UP000027073"/>
    </source>
</evidence>